<dbReference type="OrthoDB" id="442064at2"/>
<comment type="caution">
    <text evidence="4">The sequence shown here is derived from an EMBL/GenBank/DDBJ whole genome shotgun (WGS) entry which is preliminary data.</text>
</comment>
<gene>
    <name evidence="4" type="ORF">LV89_04629</name>
</gene>
<evidence type="ECO:0000259" key="3">
    <source>
        <dbReference type="Pfam" id="PF22335"/>
    </source>
</evidence>
<keyword evidence="1" id="KW-0547">Nucleotide-binding</keyword>
<proteinExistence type="predicted"/>
<accession>A0A316DFI9</accession>
<feature type="domain" description="Cas10/Cmr2 second palm" evidence="3">
    <location>
        <begin position="211"/>
        <end position="370"/>
    </location>
</feature>
<evidence type="ECO:0000313" key="5">
    <source>
        <dbReference type="Proteomes" id="UP000245489"/>
    </source>
</evidence>
<dbReference type="Gene3D" id="3.30.70.270">
    <property type="match status" value="1"/>
</dbReference>
<sequence length="543" mass="61776">MKYLYGASVQGIQGFIFQTNKLKEIVGASELVEQICTTKFLEVVGILNDDKNLIINAAGNIKYIFEDKTKCEHLVRIFPKVIMDFAPGITISQAVVPTTGDLPKDIDCLEQLLKAQRSKASMPIETGFMGLERDRRAGGVAFISRNKRKGGIEEICEATHKKLQKSDPEYQNKDKQQKENLFFKISNKVVSKEEVPLDVEKITESGKNSWLAIIHADGNALGILLQTLGRKLKENKFSEEKVKTVFSTFSKSLDNATKKAAQIAFTSIINVDLAKYKYPIRPVILGGDDLTVIIRADLALDFTIEFLKAFEKETEKQFKFLKNDYQVEGFENGITACAGIAYIKEKYPFHYGVHLAELLTGKAKKFSKENKFKKYINNEGTNIPPSSLSFYKVQSSFIERLEDMTEKTLTATISNVSFDYGPYLIHPDKGEPNVEMLDEMLKELAKEATPENDKSKRVSKLRQWISELYKDKSTADFMMARMEQTEKSRGEGSLYKRLDLENTLEKIAYTQEQIAKNKEQNKKPLPEYKTIIYDVIQLHSLKY</sequence>
<evidence type="ECO:0000313" key="4">
    <source>
        <dbReference type="EMBL" id="PWK16971.1"/>
    </source>
</evidence>
<dbReference type="GO" id="GO:0051607">
    <property type="term" value="P:defense response to virus"/>
    <property type="evidence" value="ECO:0007669"/>
    <property type="project" value="UniProtKB-KW"/>
</dbReference>
<dbReference type="GO" id="GO:0000166">
    <property type="term" value="F:nucleotide binding"/>
    <property type="evidence" value="ECO:0007669"/>
    <property type="project" value="UniProtKB-KW"/>
</dbReference>
<dbReference type="Pfam" id="PF22335">
    <property type="entry name" value="Cas10-Cmr2_palm2"/>
    <property type="match status" value="1"/>
</dbReference>
<evidence type="ECO:0000256" key="1">
    <source>
        <dbReference type="ARBA" id="ARBA00022741"/>
    </source>
</evidence>
<dbReference type="AlphaFoldDB" id="A0A316DFI9"/>
<organism evidence="4 5">
    <name type="scientific">Arcicella aurantiaca</name>
    <dbReference type="NCBI Taxonomy" id="591202"/>
    <lineage>
        <taxon>Bacteria</taxon>
        <taxon>Pseudomonadati</taxon>
        <taxon>Bacteroidota</taxon>
        <taxon>Cytophagia</taxon>
        <taxon>Cytophagales</taxon>
        <taxon>Flectobacillaceae</taxon>
        <taxon>Arcicella</taxon>
    </lineage>
</organism>
<dbReference type="InterPro" id="IPR043128">
    <property type="entry name" value="Rev_trsase/Diguanyl_cyclase"/>
</dbReference>
<dbReference type="Proteomes" id="UP000245489">
    <property type="component" value="Unassembled WGS sequence"/>
</dbReference>
<dbReference type="RefSeq" id="WP_109745275.1">
    <property type="nucleotide sequence ID" value="NZ_QGGO01000040.1"/>
</dbReference>
<dbReference type="EMBL" id="QGGO01000040">
    <property type="protein sequence ID" value="PWK16971.1"/>
    <property type="molecule type" value="Genomic_DNA"/>
</dbReference>
<keyword evidence="5" id="KW-1185">Reference proteome</keyword>
<evidence type="ECO:0000256" key="2">
    <source>
        <dbReference type="ARBA" id="ARBA00023118"/>
    </source>
</evidence>
<keyword evidence="2" id="KW-0051">Antiviral defense</keyword>
<reference evidence="4 5" key="1">
    <citation type="submission" date="2018-05" db="EMBL/GenBank/DDBJ databases">
        <title>Genomic Encyclopedia of Archaeal and Bacterial Type Strains, Phase II (KMG-II): from individual species to whole genera.</title>
        <authorList>
            <person name="Goeker M."/>
        </authorList>
    </citation>
    <scope>NUCLEOTIDE SEQUENCE [LARGE SCALE GENOMIC DNA]</scope>
    <source>
        <strain evidence="4 5">DSM 22214</strain>
    </source>
</reference>
<name>A0A316DFI9_9BACT</name>
<protein>
    <recommendedName>
        <fullName evidence="3">Cas10/Cmr2 second palm domain-containing protein</fullName>
    </recommendedName>
</protein>
<dbReference type="InterPro" id="IPR054767">
    <property type="entry name" value="Cas10-Cmr2_palm2"/>
</dbReference>